<dbReference type="Pfam" id="PF01497">
    <property type="entry name" value="Peripla_BP_2"/>
    <property type="match status" value="1"/>
</dbReference>
<dbReference type="AlphaFoldDB" id="X1KEE0"/>
<sequence length="258" mass="29374">RKLINQGKIADVGYDKNLNYELLISLKPDIVMTYGIGSETANYINKLNELGIKVIINAEYLEQTPLAKAEWLKFVAALYNKERIANKQFSLIENEYNSLKSRLPGIDSIIPKPTVLTNTPMNDIWYVPGGNSYVAKLIKDAGGKYMWDNNKSRESIALSIEAVFEKAHSADVWINPGSANNIQDIVAVDERLKNFKAYKNNNIFNNNAIQNEFGSNDYWESGLINPHIILKDLIYIFHPEVLPEHKLVYYKNIAIAEY</sequence>
<dbReference type="EMBL" id="BARV01009872">
    <property type="protein sequence ID" value="GAI05013.1"/>
    <property type="molecule type" value="Genomic_DNA"/>
</dbReference>
<dbReference type="GO" id="GO:0071281">
    <property type="term" value="P:cellular response to iron ion"/>
    <property type="evidence" value="ECO:0007669"/>
    <property type="project" value="TreeGrafter"/>
</dbReference>
<dbReference type="PROSITE" id="PS50983">
    <property type="entry name" value="FE_B12_PBP"/>
    <property type="match status" value="1"/>
</dbReference>
<gene>
    <name evidence="2" type="ORF">S06H3_19310</name>
</gene>
<evidence type="ECO:0000259" key="1">
    <source>
        <dbReference type="PROSITE" id="PS50983"/>
    </source>
</evidence>
<feature type="domain" description="Fe/B12 periplasmic-binding" evidence="1">
    <location>
        <begin position="1"/>
        <end position="241"/>
    </location>
</feature>
<protein>
    <recommendedName>
        <fullName evidence="1">Fe/B12 periplasmic-binding domain-containing protein</fullName>
    </recommendedName>
</protein>
<comment type="caution">
    <text evidence="2">The sequence shown here is derived from an EMBL/GenBank/DDBJ whole genome shotgun (WGS) entry which is preliminary data.</text>
</comment>
<proteinExistence type="predicted"/>
<dbReference type="PANTHER" id="PTHR30535">
    <property type="entry name" value="VITAMIN B12-BINDING PROTEIN"/>
    <property type="match status" value="1"/>
</dbReference>
<evidence type="ECO:0000313" key="2">
    <source>
        <dbReference type="EMBL" id="GAI05013.1"/>
    </source>
</evidence>
<dbReference type="InterPro" id="IPR050902">
    <property type="entry name" value="ABC_Transporter_SBP"/>
</dbReference>
<name>X1KEE0_9ZZZZ</name>
<dbReference type="PANTHER" id="PTHR30535:SF34">
    <property type="entry name" value="MOLYBDATE-BINDING PROTEIN MOLA"/>
    <property type="match status" value="1"/>
</dbReference>
<dbReference type="SUPFAM" id="SSF53807">
    <property type="entry name" value="Helical backbone' metal receptor"/>
    <property type="match status" value="1"/>
</dbReference>
<reference evidence="2" key="1">
    <citation type="journal article" date="2014" name="Front. Microbiol.">
        <title>High frequency of phylogenetically diverse reductive dehalogenase-homologous genes in deep subseafloor sedimentary metagenomes.</title>
        <authorList>
            <person name="Kawai M."/>
            <person name="Futagami T."/>
            <person name="Toyoda A."/>
            <person name="Takaki Y."/>
            <person name="Nishi S."/>
            <person name="Hori S."/>
            <person name="Arai W."/>
            <person name="Tsubouchi T."/>
            <person name="Morono Y."/>
            <person name="Uchiyama I."/>
            <person name="Ito T."/>
            <person name="Fujiyama A."/>
            <person name="Inagaki F."/>
            <person name="Takami H."/>
        </authorList>
    </citation>
    <scope>NUCLEOTIDE SEQUENCE</scope>
    <source>
        <strain evidence="2">Expedition CK06-06</strain>
    </source>
</reference>
<dbReference type="Gene3D" id="3.40.50.1980">
    <property type="entry name" value="Nitrogenase molybdenum iron protein domain"/>
    <property type="match status" value="2"/>
</dbReference>
<dbReference type="InterPro" id="IPR002491">
    <property type="entry name" value="ABC_transptr_periplasmic_BD"/>
</dbReference>
<accession>X1KEE0</accession>
<feature type="non-terminal residue" evidence="2">
    <location>
        <position position="1"/>
    </location>
</feature>
<organism evidence="2">
    <name type="scientific">marine sediment metagenome</name>
    <dbReference type="NCBI Taxonomy" id="412755"/>
    <lineage>
        <taxon>unclassified sequences</taxon>
        <taxon>metagenomes</taxon>
        <taxon>ecological metagenomes</taxon>
    </lineage>
</organism>